<feature type="transmembrane region" description="Helical" evidence="7">
    <location>
        <begin position="114"/>
        <end position="134"/>
    </location>
</feature>
<dbReference type="EMBL" id="ABVL01000010">
    <property type="protein sequence ID" value="EDY18794.1"/>
    <property type="molecule type" value="Genomic_DNA"/>
</dbReference>
<dbReference type="eggNOG" id="COG3104">
    <property type="taxonomic scope" value="Bacteria"/>
</dbReference>
<dbReference type="PANTHER" id="PTHR23517:SF3">
    <property type="entry name" value="INTEGRAL MEMBRANE TRANSPORT PROTEIN"/>
    <property type="match status" value="1"/>
</dbReference>
<dbReference type="PANTHER" id="PTHR23517">
    <property type="entry name" value="RESISTANCE PROTEIN MDTM, PUTATIVE-RELATED-RELATED"/>
    <property type="match status" value="1"/>
</dbReference>
<dbReference type="Pfam" id="PF07690">
    <property type="entry name" value="MFS_1"/>
    <property type="match status" value="1"/>
</dbReference>
<dbReference type="SUPFAM" id="SSF103473">
    <property type="entry name" value="MFS general substrate transporter"/>
    <property type="match status" value="1"/>
</dbReference>
<feature type="transmembrane region" description="Helical" evidence="7">
    <location>
        <begin position="382"/>
        <end position="401"/>
    </location>
</feature>
<evidence type="ECO:0000256" key="4">
    <source>
        <dbReference type="ARBA" id="ARBA00022692"/>
    </source>
</evidence>
<feature type="transmembrane region" description="Helical" evidence="7">
    <location>
        <begin position="21"/>
        <end position="46"/>
    </location>
</feature>
<dbReference type="InParanoid" id="B4D3G4"/>
<reference evidence="9 10" key="1">
    <citation type="journal article" date="2011" name="J. Bacteriol.">
        <title>Genome sequence of Chthoniobacter flavus Ellin428, an aerobic heterotrophic soil bacterium.</title>
        <authorList>
            <person name="Kant R."/>
            <person name="van Passel M.W."/>
            <person name="Palva A."/>
            <person name="Lucas S."/>
            <person name="Lapidus A."/>
            <person name="Glavina Del Rio T."/>
            <person name="Dalin E."/>
            <person name="Tice H."/>
            <person name="Bruce D."/>
            <person name="Goodwin L."/>
            <person name="Pitluck S."/>
            <person name="Larimer F.W."/>
            <person name="Land M.L."/>
            <person name="Hauser L."/>
            <person name="Sangwan P."/>
            <person name="de Vos W.M."/>
            <person name="Janssen P.H."/>
            <person name="Smidt H."/>
        </authorList>
    </citation>
    <scope>NUCLEOTIDE SEQUENCE [LARGE SCALE GENOMIC DNA]</scope>
    <source>
        <strain evidence="9 10">Ellin428</strain>
    </source>
</reference>
<feature type="domain" description="Major facilitator superfamily (MFS) profile" evidence="8">
    <location>
        <begin position="21"/>
        <end position="481"/>
    </location>
</feature>
<evidence type="ECO:0000313" key="9">
    <source>
        <dbReference type="EMBL" id="EDY18794.1"/>
    </source>
</evidence>
<dbReference type="InterPro" id="IPR020846">
    <property type="entry name" value="MFS_dom"/>
</dbReference>
<keyword evidence="2" id="KW-0813">Transport</keyword>
<dbReference type="GO" id="GO:0022857">
    <property type="term" value="F:transmembrane transporter activity"/>
    <property type="evidence" value="ECO:0007669"/>
    <property type="project" value="InterPro"/>
</dbReference>
<evidence type="ECO:0000256" key="1">
    <source>
        <dbReference type="ARBA" id="ARBA00004651"/>
    </source>
</evidence>
<dbReference type="InterPro" id="IPR036259">
    <property type="entry name" value="MFS_trans_sf"/>
</dbReference>
<evidence type="ECO:0000259" key="8">
    <source>
        <dbReference type="PROSITE" id="PS50850"/>
    </source>
</evidence>
<keyword evidence="5 7" id="KW-1133">Transmembrane helix</keyword>
<evidence type="ECO:0000256" key="6">
    <source>
        <dbReference type="ARBA" id="ARBA00023136"/>
    </source>
</evidence>
<evidence type="ECO:0000256" key="3">
    <source>
        <dbReference type="ARBA" id="ARBA00022475"/>
    </source>
</evidence>
<keyword evidence="4 7" id="KW-0812">Transmembrane</keyword>
<feature type="transmembrane region" description="Helical" evidence="7">
    <location>
        <begin position="456"/>
        <end position="476"/>
    </location>
</feature>
<feature type="transmembrane region" description="Helical" evidence="7">
    <location>
        <begin position="146"/>
        <end position="166"/>
    </location>
</feature>
<comment type="subcellular location">
    <subcellularLocation>
        <location evidence="1">Cell membrane</location>
        <topology evidence="1">Multi-pass membrane protein</topology>
    </subcellularLocation>
</comment>
<feature type="transmembrane region" description="Helical" evidence="7">
    <location>
        <begin position="308"/>
        <end position="325"/>
    </location>
</feature>
<dbReference type="STRING" id="497964.CfE428DRAFT_3452"/>
<feature type="transmembrane region" description="Helical" evidence="7">
    <location>
        <begin position="186"/>
        <end position="212"/>
    </location>
</feature>
<feature type="transmembrane region" description="Helical" evidence="7">
    <location>
        <begin position="332"/>
        <end position="351"/>
    </location>
</feature>
<keyword evidence="10" id="KW-1185">Reference proteome</keyword>
<dbReference type="InterPro" id="IPR011701">
    <property type="entry name" value="MFS"/>
</dbReference>
<evidence type="ECO:0000256" key="7">
    <source>
        <dbReference type="SAM" id="Phobius"/>
    </source>
</evidence>
<protein>
    <submittedName>
        <fullName evidence="9">Major facilitator superfamily MFS_1</fullName>
    </submittedName>
</protein>
<dbReference type="PROSITE" id="PS50850">
    <property type="entry name" value="MFS"/>
    <property type="match status" value="1"/>
</dbReference>
<keyword evidence="6 7" id="KW-0472">Membrane</keyword>
<feature type="transmembrane region" description="Helical" evidence="7">
    <location>
        <begin position="266"/>
        <end position="288"/>
    </location>
</feature>
<dbReference type="Proteomes" id="UP000005824">
    <property type="component" value="Unassembled WGS sequence"/>
</dbReference>
<feature type="transmembrane region" description="Helical" evidence="7">
    <location>
        <begin position="58"/>
        <end position="77"/>
    </location>
</feature>
<dbReference type="InterPro" id="IPR050171">
    <property type="entry name" value="MFS_Transporters"/>
</dbReference>
<organism evidence="9 10">
    <name type="scientific">Chthoniobacter flavus Ellin428</name>
    <dbReference type="NCBI Taxonomy" id="497964"/>
    <lineage>
        <taxon>Bacteria</taxon>
        <taxon>Pseudomonadati</taxon>
        <taxon>Verrucomicrobiota</taxon>
        <taxon>Spartobacteria</taxon>
        <taxon>Chthoniobacterales</taxon>
        <taxon>Chthoniobacteraceae</taxon>
        <taxon>Chthoniobacter</taxon>
    </lineage>
</organism>
<comment type="caution">
    <text evidence="9">The sequence shown here is derived from an EMBL/GenBank/DDBJ whole genome shotgun (WGS) entry which is preliminary data.</text>
</comment>
<accession>B4D3G4</accession>
<evidence type="ECO:0000256" key="2">
    <source>
        <dbReference type="ARBA" id="ARBA00022448"/>
    </source>
</evidence>
<dbReference type="AlphaFoldDB" id="B4D3G4"/>
<dbReference type="Gene3D" id="1.20.1250.20">
    <property type="entry name" value="MFS general substrate transporter like domains"/>
    <property type="match status" value="1"/>
</dbReference>
<dbReference type="RefSeq" id="WP_006980777.1">
    <property type="nucleotide sequence ID" value="NZ_ABVL01000010.1"/>
</dbReference>
<proteinExistence type="predicted"/>
<evidence type="ECO:0000313" key="10">
    <source>
        <dbReference type="Proteomes" id="UP000005824"/>
    </source>
</evidence>
<dbReference type="GO" id="GO:0005886">
    <property type="term" value="C:plasma membrane"/>
    <property type="evidence" value="ECO:0007669"/>
    <property type="project" value="UniProtKB-SubCell"/>
</dbReference>
<evidence type="ECO:0000256" key="5">
    <source>
        <dbReference type="ARBA" id="ARBA00022989"/>
    </source>
</evidence>
<gene>
    <name evidence="9" type="ORF">CfE428DRAFT_3452</name>
</gene>
<name>B4D3G4_9BACT</name>
<sequence length="494" mass="54824">MSKKLTAFFGSFTVFKGAAPELWLTFLIKFLIVAAFQISVVTLVRWLSSDLGMSDREAQGTVMAWAITMIVVTLLVGSLTDALGLRRTFFLGVWICLIARAVMALSPVKWVSVSVGLFLLAIGEALGTPVLVAATRKYSNTQQRSMAFSLIYVVMNLGFLAANYVYDWVRQGLGEYGYWTVPFFGWHITTYRTLFLVSWVIELLILPAIWFLRDGVNVTDEGVTITPREKYSTNSQPILIAGWEMIRQSASETAGFFVRLVKQAGFYQLLSFLLLIALIKIVFTQLYYVFPTWGVRELGPGAPVGRLLAINNWFIIFLVPIIGALTRRSPAYWMVVVGGCITAASVFFMALPPAWFAPIAHGWVGDWIGHFYLSLTGAVHPYYVMIAFFIIILSFGEALYSPRVYEYAAAIAPKGQEASYGALSYIPSLGSKIFATMIAGNLLAKYCPEHGPRNSAMLWLMIALTATVAPVGLVAFQRFIRVQEAGRPDSDTKE</sequence>
<feature type="transmembrane region" description="Helical" evidence="7">
    <location>
        <begin position="422"/>
        <end position="444"/>
    </location>
</feature>
<keyword evidence="3" id="KW-1003">Cell membrane</keyword>
<feature type="transmembrane region" description="Helical" evidence="7">
    <location>
        <begin position="89"/>
        <end position="108"/>
    </location>
</feature>